<dbReference type="Proteomes" id="UP000063699">
    <property type="component" value="Chromosome"/>
</dbReference>
<organism evidence="2 3">
    <name type="scientific">Kibdelosporangium phytohabitans</name>
    <dbReference type="NCBI Taxonomy" id="860235"/>
    <lineage>
        <taxon>Bacteria</taxon>
        <taxon>Bacillati</taxon>
        <taxon>Actinomycetota</taxon>
        <taxon>Actinomycetes</taxon>
        <taxon>Pseudonocardiales</taxon>
        <taxon>Pseudonocardiaceae</taxon>
        <taxon>Kibdelosporangium</taxon>
    </lineage>
</organism>
<feature type="region of interest" description="Disordered" evidence="1">
    <location>
        <begin position="243"/>
        <end position="262"/>
    </location>
</feature>
<dbReference type="RefSeq" id="WP_054288895.1">
    <property type="nucleotide sequence ID" value="NZ_CP012752.1"/>
</dbReference>
<evidence type="ECO:0000256" key="1">
    <source>
        <dbReference type="SAM" id="MobiDB-lite"/>
    </source>
</evidence>
<dbReference type="STRING" id="860235.AOZ06_08275"/>
<gene>
    <name evidence="2" type="ORF">AOZ06_08275</name>
</gene>
<accession>A0A0N9HQF0</accession>
<keyword evidence="3" id="KW-1185">Reference proteome</keyword>
<dbReference type="KEGG" id="kphy:AOZ06_08275"/>
<dbReference type="AlphaFoldDB" id="A0A0N9HQF0"/>
<name>A0A0N9HQF0_9PSEU</name>
<dbReference type="EMBL" id="CP012752">
    <property type="protein sequence ID" value="ALG06924.1"/>
    <property type="molecule type" value="Genomic_DNA"/>
</dbReference>
<evidence type="ECO:0000313" key="3">
    <source>
        <dbReference type="Proteomes" id="UP000063699"/>
    </source>
</evidence>
<dbReference type="OrthoDB" id="4280289at2"/>
<sequence>MSRNNRKNTARRRTHFTGEAYQHALGKMPAAADGQRWLVDAQTRAQQLVESAVLHRLVQGARAQWPGDSRRQLPLLIESVSPSHDSTSLEVPIGSVQAFGTALAGGGHPSADEITIRSIGSNLVHVQTAGAAAGVVKLLCAWNPLRAGVGDDPHVSAVTGGLHFRATAGPSLTVQERAILSGLLRRIALFTDPGALDWLFTWHEWLQQGRVGARPRLPKRLADDLADEEFGLGPAQLRTLGITGPSGSASVAATQPRPGSTRRDAEITISIHNHIKTFCNDDTPDGNPWNVHFSSGLFNTTFDANVFYDEKSLRSEGWTLTGNSFVREDSVMLPLYDAKMTRHFDHRFTTHAGMAQTQINNNPPPRLTLEDHCDPNIVSLPRYWVFKRDVDSKLEGKWTKGWMLGWRDVTRGTDERTMIATVIPKSAVGDKFRLVFAQADHPACLQANLSSLVLDYSARQKHIGVHLNFHVVKQLPVLEPAAYDARTPWQPDQSLGEWISMRVLELSYTAWDMQPYARDLGDDGPPFQWNEERRAQLRAELDAAYLQLYGLDRSDAEHVIDSFFVLRKNEERQYGEFRTRRLVLAAYDAIAEGEFVSPLDPAPGLGLRHPGRDIVAAVHPR</sequence>
<protein>
    <submittedName>
        <fullName evidence="2">Uncharacterized protein</fullName>
    </submittedName>
</protein>
<evidence type="ECO:0000313" key="2">
    <source>
        <dbReference type="EMBL" id="ALG06924.1"/>
    </source>
</evidence>
<proteinExistence type="predicted"/>
<reference evidence="2 3" key="1">
    <citation type="submission" date="2015-07" db="EMBL/GenBank/DDBJ databases">
        <title>Genome sequencing of Kibdelosporangium phytohabitans.</title>
        <authorList>
            <person name="Qin S."/>
            <person name="Xing K."/>
        </authorList>
    </citation>
    <scope>NUCLEOTIDE SEQUENCE [LARGE SCALE GENOMIC DNA]</scope>
    <source>
        <strain evidence="2 3">KLBMP1111</strain>
    </source>
</reference>